<dbReference type="RefSeq" id="XP_028482261.1">
    <property type="nucleotide sequence ID" value="XM_028634096.1"/>
</dbReference>
<proteinExistence type="predicted"/>
<evidence type="ECO:0000313" key="4">
    <source>
        <dbReference type="Proteomes" id="UP000283841"/>
    </source>
</evidence>
<feature type="signal peptide" evidence="2">
    <location>
        <begin position="1"/>
        <end position="21"/>
    </location>
</feature>
<comment type="caution">
    <text evidence="3">The sequence shown here is derived from an EMBL/GenBank/DDBJ whole genome shotgun (WGS) entry which is preliminary data.</text>
</comment>
<evidence type="ECO:0000256" key="2">
    <source>
        <dbReference type="SAM" id="SignalP"/>
    </source>
</evidence>
<accession>A0A443HLD5</accession>
<evidence type="ECO:0000313" key="3">
    <source>
        <dbReference type="EMBL" id="RWQ92616.1"/>
    </source>
</evidence>
<dbReference type="VEuPathDB" id="FungiDB:C8Q69DRAFT_84028"/>
<dbReference type="Proteomes" id="UP000283841">
    <property type="component" value="Unassembled WGS sequence"/>
</dbReference>
<name>A0A443HLD5_BYSSP</name>
<evidence type="ECO:0008006" key="5">
    <source>
        <dbReference type="Google" id="ProtNLM"/>
    </source>
</evidence>
<dbReference type="GeneID" id="39603373"/>
<sequence>MAYLRLYQLLIGLVAVTATQAAPSIYGWDALVPRGVPDPVRKLTFVPSHRKDRRQTVGAGADEVIEASTSVSESETDVVSVDQTDAELEKKIVQIQAGNQAIITEQDELRVQKLVTVQKTTVVQVVQQVVDIRAGVAVTSYAVREITKVAEQQEEVTQVFQVADANIITVGAGSCDNGASAAILGTSAAASSIAAIATTPSAPVAAVTTAAAAAPVVTTTTPPAAAVTTAAAAPPAVTTVAPPAAAVTTAPPAAAPPAAAPPAAAPPAAAPPAAPPAAPAAAAVAARAAPFQMNNQTMMLMPAPPPMKANMQAVPDPGAQVTGGIWSCGV</sequence>
<protein>
    <recommendedName>
        <fullName evidence="5">Cell wall protein</fullName>
    </recommendedName>
</protein>
<keyword evidence="2" id="KW-0732">Signal</keyword>
<organism evidence="3 4">
    <name type="scientific">Byssochlamys spectabilis</name>
    <name type="common">Paecilomyces variotii</name>
    <dbReference type="NCBI Taxonomy" id="264951"/>
    <lineage>
        <taxon>Eukaryota</taxon>
        <taxon>Fungi</taxon>
        <taxon>Dikarya</taxon>
        <taxon>Ascomycota</taxon>
        <taxon>Pezizomycotina</taxon>
        <taxon>Eurotiomycetes</taxon>
        <taxon>Eurotiomycetidae</taxon>
        <taxon>Eurotiales</taxon>
        <taxon>Thermoascaceae</taxon>
        <taxon>Paecilomyces</taxon>
    </lineage>
</organism>
<reference evidence="3 4" key="1">
    <citation type="journal article" date="2018" name="Front. Microbiol.">
        <title>Genomic and genetic insights into a cosmopolitan fungus, Paecilomyces variotii (Eurotiales).</title>
        <authorList>
            <person name="Urquhart A.S."/>
            <person name="Mondo S.J."/>
            <person name="Makela M.R."/>
            <person name="Hane J.K."/>
            <person name="Wiebenga A."/>
            <person name="He G."/>
            <person name="Mihaltcheva S."/>
            <person name="Pangilinan J."/>
            <person name="Lipzen A."/>
            <person name="Barry K."/>
            <person name="de Vries R.P."/>
            <person name="Grigoriev I.V."/>
            <person name="Idnurm A."/>
        </authorList>
    </citation>
    <scope>NUCLEOTIDE SEQUENCE [LARGE SCALE GENOMIC DNA]</scope>
    <source>
        <strain evidence="3 4">CBS 101075</strain>
    </source>
</reference>
<feature type="compositionally biased region" description="Pro residues" evidence="1">
    <location>
        <begin position="253"/>
        <end position="276"/>
    </location>
</feature>
<dbReference type="AlphaFoldDB" id="A0A443HLD5"/>
<keyword evidence="4" id="KW-1185">Reference proteome</keyword>
<evidence type="ECO:0000256" key="1">
    <source>
        <dbReference type="SAM" id="MobiDB-lite"/>
    </source>
</evidence>
<dbReference type="EMBL" id="RCNU01000012">
    <property type="protein sequence ID" value="RWQ92616.1"/>
    <property type="molecule type" value="Genomic_DNA"/>
</dbReference>
<feature type="region of interest" description="Disordered" evidence="1">
    <location>
        <begin position="248"/>
        <end position="276"/>
    </location>
</feature>
<feature type="chain" id="PRO_5019200920" description="Cell wall protein" evidence="2">
    <location>
        <begin position="22"/>
        <end position="330"/>
    </location>
</feature>
<gene>
    <name evidence="3" type="ORF">C8Q69DRAFT_84028</name>
</gene>